<dbReference type="InterPro" id="IPR029044">
    <property type="entry name" value="Nucleotide-diphossugar_trans"/>
</dbReference>
<dbReference type="PANTHER" id="PTHR32125:SF4">
    <property type="entry name" value="2-C-METHYL-D-ERYTHRITOL 4-PHOSPHATE CYTIDYLYLTRANSFERASE, CHLOROPLASTIC"/>
    <property type="match status" value="1"/>
</dbReference>
<dbReference type="KEGG" id="swo:Swol_2361"/>
<evidence type="ECO:0000313" key="5">
    <source>
        <dbReference type="EMBL" id="ABI69650.1"/>
    </source>
</evidence>
<dbReference type="UniPathway" id="UPA00056">
    <property type="reaction ID" value="UER00093"/>
</dbReference>
<keyword evidence="2 4" id="KW-0548">Nucleotidyltransferase</keyword>
<dbReference type="EC" id="2.7.7.60" evidence="4"/>
<dbReference type="GO" id="GO:0050518">
    <property type="term" value="F:2-C-methyl-D-erythritol 4-phosphate cytidylyltransferase activity"/>
    <property type="evidence" value="ECO:0007669"/>
    <property type="project" value="UniProtKB-UniRule"/>
</dbReference>
<dbReference type="CDD" id="cd02516">
    <property type="entry name" value="CDP-ME_synthetase"/>
    <property type="match status" value="1"/>
</dbReference>
<dbReference type="FunFam" id="3.90.550.10:FF:000003">
    <property type="entry name" value="2-C-methyl-D-erythritol 4-phosphate cytidylyltransferase"/>
    <property type="match status" value="1"/>
</dbReference>
<evidence type="ECO:0000313" key="6">
    <source>
        <dbReference type="Proteomes" id="UP000001968"/>
    </source>
</evidence>
<dbReference type="HOGENOM" id="CLU_061281_2_2_9"/>
<accession>Q0AUF4</accession>
<dbReference type="Proteomes" id="UP000001968">
    <property type="component" value="Chromosome"/>
</dbReference>
<dbReference type="STRING" id="335541.Swol_2361"/>
<dbReference type="InterPro" id="IPR034683">
    <property type="entry name" value="IspD/TarI"/>
</dbReference>
<feature type="site" description="Transition state stabilizer" evidence="4">
    <location>
        <position position="17"/>
    </location>
</feature>
<proteinExistence type="inferred from homology"/>
<dbReference type="RefSeq" id="WP_011641734.1">
    <property type="nucleotide sequence ID" value="NC_008346.1"/>
</dbReference>
<dbReference type="InterPro" id="IPR050088">
    <property type="entry name" value="IspD/TarI_cytidylyltransf_bact"/>
</dbReference>
<dbReference type="eggNOG" id="COG1211">
    <property type="taxonomic scope" value="Bacteria"/>
</dbReference>
<comment type="similarity">
    <text evidence="4">Belongs to the IspD/TarI cytidylyltransferase family. IspD subfamily.</text>
</comment>
<comment type="function">
    <text evidence="4">Catalyzes the formation of 4-diphosphocytidyl-2-C-methyl-D-erythritol from CTP and 2-C-methyl-D-erythritol 4-phosphate (MEP).</text>
</comment>
<feature type="site" description="Positions MEP for the nucleophilic attack" evidence="4">
    <location>
        <position position="213"/>
    </location>
</feature>
<dbReference type="GO" id="GO:0019288">
    <property type="term" value="P:isopentenyl diphosphate biosynthetic process, methylerythritol 4-phosphate pathway"/>
    <property type="evidence" value="ECO:0007669"/>
    <property type="project" value="UniProtKB-UniRule"/>
</dbReference>
<dbReference type="EMBL" id="CP000448">
    <property type="protein sequence ID" value="ABI69650.1"/>
    <property type="molecule type" value="Genomic_DNA"/>
</dbReference>
<name>Q0AUF4_SYNWW</name>
<evidence type="ECO:0000256" key="1">
    <source>
        <dbReference type="ARBA" id="ARBA00022679"/>
    </source>
</evidence>
<keyword evidence="1 4" id="KW-0808">Transferase</keyword>
<sequence>MVNNLRVVIAAAGSGSRMGGNINKQYILLKSRPLLAYSLDVFEKMELVDEIVIVAQAREIEYCEREVVKRFSYQKVSRVVAGGLERQDSIWAGLEELNSNTDFVAVHDGARPFVTSELIEEILKEAVRWGAAIPGVAVRDTLKQVDRDNFVRQTLDRSSVLAIQTPQIFRYCELHKAYEYAREQGVRATDDASLFEKYIGRVKVVPGDNRNLKITTPEDLAIARTILEA</sequence>
<dbReference type="OrthoDB" id="9806837at2"/>
<keyword evidence="6" id="KW-1185">Reference proteome</keyword>
<evidence type="ECO:0000256" key="4">
    <source>
        <dbReference type="HAMAP-Rule" id="MF_00108"/>
    </source>
</evidence>
<organism evidence="5 6">
    <name type="scientific">Syntrophomonas wolfei subsp. wolfei (strain DSM 2245B / Goettingen)</name>
    <dbReference type="NCBI Taxonomy" id="335541"/>
    <lineage>
        <taxon>Bacteria</taxon>
        <taxon>Bacillati</taxon>
        <taxon>Bacillota</taxon>
        <taxon>Clostridia</taxon>
        <taxon>Eubacteriales</taxon>
        <taxon>Syntrophomonadaceae</taxon>
        <taxon>Syntrophomonas</taxon>
    </lineage>
</organism>
<dbReference type="InterPro" id="IPR001228">
    <property type="entry name" value="IspD"/>
</dbReference>
<dbReference type="AlphaFoldDB" id="Q0AUF4"/>
<dbReference type="NCBIfam" id="TIGR00453">
    <property type="entry name" value="ispD"/>
    <property type="match status" value="1"/>
</dbReference>
<reference evidence="6" key="1">
    <citation type="journal article" date="2010" name="Environ. Microbiol.">
        <title>The genome of Syntrophomonas wolfei: new insights into syntrophic metabolism and biohydrogen production.</title>
        <authorList>
            <person name="Sieber J.R."/>
            <person name="Sims D.R."/>
            <person name="Han C."/>
            <person name="Kim E."/>
            <person name="Lykidis A."/>
            <person name="Lapidus A.L."/>
            <person name="McDonnald E."/>
            <person name="Rohlin L."/>
            <person name="Culley D.E."/>
            <person name="Gunsalus R."/>
            <person name="McInerney M.J."/>
        </authorList>
    </citation>
    <scope>NUCLEOTIDE SEQUENCE [LARGE SCALE GENOMIC DNA]</scope>
    <source>
        <strain evidence="6">DSM 2245B / Goettingen</strain>
    </source>
</reference>
<dbReference type="HAMAP" id="MF_00108">
    <property type="entry name" value="IspD"/>
    <property type="match status" value="1"/>
</dbReference>
<feature type="site" description="Positions MEP for the nucleophilic attack" evidence="4">
    <location>
        <position position="157"/>
    </location>
</feature>
<dbReference type="Gene3D" id="3.90.550.10">
    <property type="entry name" value="Spore Coat Polysaccharide Biosynthesis Protein SpsA, Chain A"/>
    <property type="match status" value="1"/>
</dbReference>
<protein>
    <recommendedName>
        <fullName evidence="4">2-C-methyl-D-erythritol 4-phosphate cytidylyltransferase</fullName>
        <ecNumber evidence="4">2.7.7.60</ecNumber>
    </recommendedName>
    <alternativeName>
        <fullName evidence="4">4-diphosphocytidyl-2C-methyl-D-erythritol synthase</fullName>
    </alternativeName>
    <alternativeName>
        <fullName evidence="4">MEP cytidylyltransferase</fullName>
        <shortName evidence="4">MCT</shortName>
    </alternativeName>
</protein>
<evidence type="ECO:0000256" key="3">
    <source>
        <dbReference type="ARBA" id="ARBA00023229"/>
    </source>
</evidence>
<comment type="pathway">
    <text evidence="4">Isoprenoid biosynthesis; isopentenyl diphosphate biosynthesis via DXP pathway; isopentenyl diphosphate from 1-deoxy-D-xylulose 5-phosphate: step 2/6.</text>
</comment>
<comment type="catalytic activity">
    <reaction evidence="4">
        <text>2-C-methyl-D-erythritol 4-phosphate + CTP + H(+) = 4-CDP-2-C-methyl-D-erythritol + diphosphate</text>
        <dbReference type="Rhea" id="RHEA:13429"/>
        <dbReference type="ChEBI" id="CHEBI:15378"/>
        <dbReference type="ChEBI" id="CHEBI:33019"/>
        <dbReference type="ChEBI" id="CHEBI:37563"/>
        <dbReference type="ChEBI" id="CHEBI:57823"/>
        <dbReference type="ChEBI" id="CHEBI:58262"/>
        <dbReference type="EC" id="2.7.7.60"/>
    </reaction>
</comment>
<dbReference type="PANTHER" id="PTHR32125">
    <property type="entry name" value="2-C-METHYL-D-ERYTHRITOL 4-PHOSPHATE CYTIDYLYLTRANSFERASE, CHLOROPLASTIC"/>
    <property type="match status" value="1"/>
</dbReference>
<gene>
    <name evidence="4" type="primary">ispD</name>
    <name evidence="5" type="ordered locus">Swol_2361</name>
</gene>
<feature type="site" description="Transition state stabilizer" evidence="4">
    <location>
        <position position="24"/>
    </location>
</feature>
<evidence type="ECO:0000256" key="2">
    <source>
        <dbReference type="ARBA" id="ARBA00022695"/>
    </source>
</evidence>
<dbReference type="Pfam" id="PF01128">
    <property type="entry name" value="IspD"/>
    <property type="match status" value="1"/>
</dbReference>
<dbReference type="SUPFAM" id="SSF53448">
    <property type="entry name" value="Nucleotide-diphospho-sugar transferases"/>
    <property type="match status" value="1"/>
</dbReference>
<keyword evidence="3 4" id="KW-0414">Isoprene biosynthesis</keyword>